<comment type="caution">
    <text evidence="2">The sequence shown here is derived from an EMBL/GenBank/DDBJ whole genome shotgun (WGS) entry which is preliminary data.</text>
</comment>
<dbReference type="Proteomes" id="UP000250572">
    <property type="component" value="Unassembled WGS sequence"/>
</dbReference>
<name>A0A315VPM9_GAMAF</name>
<feature type="non-terminal residue" evidence="2">
    <location>
        <position position="137"/>
    </location>
</feature>
<gene>
    <name evidence="2" type="ORF">CCH79_00020603</name>
</gene>
<feature type="region of interest" description="Disordered" evidence="1">
    <location>
        <begin position="1"/>
        <end position="24"/>
    </location>
</feature>
<keyword evidence="3" id="KW-1185">Reference proteome</keyword>
<evidence type="ECO:0000256" key="1">
    <source>
        <dbReference type="SAM" id="MobiDB-lite"/>
    </source>
</evidence>
<dbReference type="AlphaFoldDB" id="A0A315VPM9"/>
<protein>
    <submittedName>
        <fullName evidence="2">Uncharacterized protein</fullName>
    </submittedName>
</protein>
<reference evidence="2 3" key="1">
    <citation type="journal article" date="2018" name="G3 (Bethesda)">
        <title>A High-Quality Reference Genome for the Invasive Mosquitofish Gambusia affinis Using a Chicago Library.</title>
        <authorList>
            <person name="Hoffberg S.L."/>
            <person name="Troendle N.J."/>
            <person name="Glenn T.C."/>
            <person name="Mahmud O."/>
            <person name="Louha S."/>
            <person name="Chalopin D."/>
            <person name="Bennetzen J.L."/>
            <person name="Mauricio R."/>
        </authorList>
    </citation>
    <scope>NUCLEOTIDE SEQUENCE [LARGE SCALE GENOMIC DNA]</scope>
    <source>
        <strain evidence="2">NE01/NJP1002.9</strain>
        <tissue evidence="2">Muscle</tissue>
    </source>
</reference>
<proteinExistence type="predicted"/>
<accession>A0A315VPM9</accession>
<evidence type="ECO:0000313" key="3">
    <source>
        <dbReference type="Proteomes" id="UP000250572"/>
    </source>
</evidence>
<organism evidence="2 3">
    <name type="scientific">Gambusia affinis</name>
    <name type="common">Western mosquitofish</name>
    <name type="synonym">Heterandria affinis</name>
    <dbReference type="NCBI Taxonomy" id="33528"/>
    <lineage>
        <taxon>Eukaryota</taxon>
        <taxon>Metazoa</taxon>
        <taxon>Chordata</taxon>
        <taxon>Craniata</taxon>
        <taxon>Vertebrata</taxon>
        <taxon>Euteleostomi</taxon>
        <taxon>Actinopterygii</taxon>
        <taxon>Neopterygii</taxon>
        <taxon>Teleostei</taxon>
        <taxon>Neoteleostei</taxon>
        <taxon>Acanthomorphata</taxon>
        <taxon>Ovalentaria</taxon>
        <taxon>Atherinomorphae</taxon>
        <taxon>Cyprinodontiformes</taxon>
        <taxon>Poeciliidae</taxon>
        <taxon>Poeciliinae</taxon>
        <taxon>Gambusia</taxon>
    </lineage>
</organism>
<sequence length="137" mass="14805">MLLKAAPPADQSAAGSVNRWAGPEGAPRAAGEQVFFLRPLQYVMFCRTGPVTQRVGMDQCQVIIRIKMQNQNQWFSSVFGPSNQQLVPDGPARSLLTATVGPRVLTRLDDGSGGTSPERVAALWAEAGIRNSQQILQ</sequence>
<dbReference type="EMBL" id="NHOQ01001259">
    <property type="protein sequence ID" value="PWA25528.1"/>
    <property type="molecule type" value="Genomic_DNA"/>
</dbReference>
<evidence type="ECO:0000313" key="2">
    <source>
        <dbReference type="EMBL" id="PWA25528.1"/>
    </source>
</evidence>